<accession>A0A6I4ITI6</accession>
<dbReference type="EMBL" id="WQLW01000010">
    <property type="protein sequence ID" value="MVO10180.1"/>
    <property type="molecule type" value="Genomic_DNA"/>
</dbReference>
<comment type="caution">
    <text evidence="1">The sequence shown here is derived from an EMBL/GenBank/DDBJ whole genome shotgun (WGS) entry which is preliminary data.</text>
</comment>
<organism evidence="1 2">
    <name type="scientific">Flavobacterium profundi</name>
    <dbReference type="NCBI Taxonomy" id="1774945"/>
    <lineage>
        <taxon>Bacteria</taxon>
        <taxon>Pseudomonadati</taxon>
        <taxon>Bacteroidota</taxon>
        <taxon>Flavobacteriia</taxon>
        <taxon>Flavobacteriales</taxon>
        <taxon>Flavobacteriaceae</taxon>
        <taxon>Flavobacterium</taxon>
    </lineage>
</organism>
<dbReference type="RefSeq" id="WP_140998607.1">
    <property type="nucleotide sequence ID" value="NZ_VDCZ01000010.1"/>
</dbReference>
<reference evidence="2" key="1">
    <citation type="submission" date="2019-05" db="EMBL/GenBank/DDBJ databases">
        <title>Flavobacterium profundi sp. nov., isolated from a deep-sea seamount.</title>
        <authorList>
            <person name="Zhang D.-C."/>
        </authorList>
    </citation>
    <scope>NUCLEOTIDE SEQUENCE [LARGE SCALE GENOMIC DNA]</scope>
    <source>
        <strain evidence="2">TP390</strain>
    </source>
</reference>
<proteinExistence type="predicted"/>
<keyword evidence="2" id="KW-1185">Reference proteome</keyword>
<evidence type="ECO:0000313" key="1">
    <source>
        <dbReference type="EMBL" id="MVO10180.1"/>
    </source>
</evidence>
<dbReference type="Proteomes" id="UP000431264">
    <property type="component" value="Unassembled WGS sequence"/>
</dbReference>
<dbReference type="AlphaFoldDB" id="A0A6I4ITI6"/>
<sequence length="189" mass="21555">MKKVILTLVIALFGLLSSFVMLSEKSPTSNVETAANTTIKFELEMLARPHTTVLQSPSLYGFVGIQVFKVTASKTELIKSFGNKSQYFFNTTEDKAFPKNGDVIYILPDSPNYKRDFLIPTSDWTDPNIRYEVRIWHHLKGKLIGSNIDYHKYSQTYDLKKLIYKVNKTTVTVKKTSNSSYVVVALQKQ</sequence>
<gene>
    <name evidence="1" type="ORF">GOQ30_13490</name>
</gene>
<name>A0A6I4ITI6_9FLAO</name>
<protein>
    <submittedName>
        <fullName evidence="1">Uncharacterized protein</fullName>
    </submittedName>
</protein>
<evidence type="ECO:0000313" key="2">
    <source>
        <dbReference type="Proteomes" id="UP000431264"/>
    </source>
</evidence>